<reference evidence="2 3" key="1">
    <citation type="submission" date="2019-07" db="EMBL/GenBank/DDBJ databases">
        <title>Genome sequencing of lignin-degrading bacterial isolates.</title>
        <authorList>
            <person name="Gladden J."/>
        </authorList>
    </citation>
    <scope>NUCLEOTIDE SEQUENCE [LARGE SCALE GENOMIC DNA]</scope>
    <source>
        <strain evidence="2 3">J11</strain>
    </source>
</reference>
<protein>
    <recommendedName>
        <fullName evidence="4">DUF2383 domain-containing protein</fullName>
    </recommendedName>
</protein>
<dbReference type="Proteomes" id="UP000318141">
    <property type="component" value="Unassembled WGS sequence"/>
</dbReference>
<evidence type="ECO:0000313" key="2">
    <source>
        <dbReference type="EMBL" id="TWG81747.1"/>
    </source>
</evidence>
<comment type="caution">
    <text evidence="2">The sequence shown here is derived from an EMBL/GenBank/DDBJ whole genome shotgun (WGS) entry which is preliminary data.</text>
</comment>
<proteinExistence type="predicted"/>
<evidence type="ECO:0000256" key="1">
    <source>
        <dbReference type="SAM" id="MobiDB-lite"/>
    </source>
</evidence>
<keyword evidence="3" id="KW-1185">Reference proteome</keyword>
<dbReference type="AlphaFoldDB" id="A0A562B984"/>
<evidence type="ECO:0000313" key="3">
    <source>
        <dbReference type="Proteomes" id="UP000318141"/>
    </source>
</evidence>
<organism evidence="2 3">
    <name type="scientific">Cupriavidus gilardii J11</name>
    <dbReference type="NCBI Taxonomy" id="936133"/>
    <lineage>
        <taxon>Bacteria</taxon>
        <taxon>Pseudomonadati</taxon>
        <taxon>Pseudomonadota</taxon>
        <taxon>Betaproteobacteria</taxon>
        <taxon>Burkholderiales</taxon>
        <taxon>Burkholderiaceae</taxon>
        <taxon>Cupriavidus</taxon>
    </lineage>
</organism>
<evidence type="ECO:0008006" key="4">
    <source>
        <dbReference type="Google" id="ProtNLM"/>
    </source>
</evidence>
<dbReference type="EMBL" id="VLJN01000034">
    <property type="protein sequence ID" value="TWG81747.1"/>
    <property type="molecule type" value="Genomic_DNA"/>
</dbReference>
<feature type="compositionally biased region" description="Low complexity" evidence="1">
    <location>
        <begin position="77"/>
        <end position="89"/>
    </location>
</feature>
<sequence>MPTANGYAGPPSSIVKPNLPVEDDSHALIHALAEMAALCGQSLEAASVGAADPQLRALLLHRGSLQQRAANDLVARVPPRPRGAAPRGVLPSSPATRDRPGDSPLQAASRRASRCVSASAAILRSDVADPMQRSLLIRYYHETSDLLRVLEQLTREHDPVSRRPPPRPPVGRTQHHR</sequence>
<feature type="region of interest" description="Disordered" evidence="1">
    <location>
        <begin position="154"/>
        <end position="177"/>
    </location>
</feature>
<gene>
    <name evidence="2" type="ORF">L602_000400000660</name>
</gene>
<accession>A0A562B984</accession>
<name>A0A562B984_9BURK</name>
<feature type="region of interest" description="Disordered" evidence="1">
    <location>
        <begin position="77"/>
        <end position="111"/>
    </location>
</feature>